<dbReference type="PANTHER" id="PTHR19444">
    <property type="entry name" value="UNC-93 RELATED"/>
    <property type="match status" value="1"/>
</dbReference>
<feature type="region of interest" description="Disordered" evidence="2">
    <location>
        <begin position="149"/>
        <end position="173"/>
    </location>
</feature>
<organism evidence="4 5">
    <name type="scientific">Ciona savignyi</name>
    <name type="common">Pacific transparent sea squirt</name>
    <dbReference type="NCBI Taxonomy" id="51511"/>
    <lineage>
        <taxon>Eukaryota</taxon>
        <taxon>Metazoa</taxon>
        <taxon>Chordata</taxon>
        <taxon>Tunicata</taxon>
        <taxon>Ascidiacea</taxon>
        <taxon>Phlebobranchia</taxon>
        <taxon>Cionidae</taxon>
        <taxon>Ciona</taxon>
    </lineage>
</organism>
<evidence type="ECO:0000313" key="4">
    <source>
        <dbReference type="Ensembl" id="ENSCSAVP00000015280.1"/>
    </source>
</evidence>
<dbReference type="HOGENOM" id="CLU_1551062_0_0_1"/>
<dbReference type="Proteomes" id="UP000007875">
    <property type="component" value="Unassembled WGS sequence"/>
</dbReference>
<keyword evidence="3" id="KW-0812">Transmembrane</keyword>
<feature type="transmembrane region" description="Helical" evidence="3">
    <location>
        <begin position="115"/>
        <end position="138"/>
    </location>
</feature>
<accession>H2ZCG4</accession>
<dbReference type="Ensembl" id="ENSCSAVT00000015454.1">
    <property type="protein sequence ID" value="ENSCSAVP00000015280.1"/>
    <property type="gene ID" value="ENSCSAVG00000008967.1"/>
</dbReference>
<sequence length="173" mass="18532">MGASVLWSTAFFYIAKVGQKHACETGKTTGAVTGSFFGRFGAARSSSTLVGTLLMSFLIEALGGPDTQMIEANINTTSTPSASNATSVYNNTDDVVCGLYYKFNDAPPAKKVSDVVMYVLLSAYLCFNLIAAGLCFCLDEITGSEKQDTEMQNIKEDVKEPTSTEEESVIDLI</sequence>
<keyword evidence="3" id="KW-0472">Membrane</keyword>
<protein>
    <submittedName>
        <fullName evidence="4">Uncharacterized protein</fullName>
    </submittedName>
</protein>
<reference evidence="4" key="2">
    <citation type="submission" date="2025-08" db="UniProtKB">
        <authorList>
            <consortium name="Ensembl"/>
        </authorList>
    </citation>
    <scope>IDENTIFICATION</scope>
</reference>
<dbReference type="AlphaFoldDB" id="H2ZCG4"/>
<dbReference type="PANTHER" id="PTHR19444:SF13">
    <property type="entry name" value="PROTEIN UNC-93 HOMOLOG A"/>
    <property type="match status" value="1"/>
</dbReference>
<keyword evidence="3" id="KW-1133">Transmembrane helix</keyword>
<evidence type="ECO:0000256" key="1">
    <source>
        <dbReference type="ARBA" id="ARBA00009172"/>
    </source>
</evidence>
<evidence type="ECO:0000256" key="3">
    <source>
        <dbReference type="SAM" id="Phobius"/>
    </source>
</evidence>
<dbReference type="InParanoid" id="H2ZCG4"/>
<reference evidence="4" key="3">
    <citation type="submission" date="2025-09" db="UniProtKB">
        <authorList>
            <consortium name="Ensembl"/>
        </authorList>
    </citation>
    <scope>IDENTIFICATION</scope>
</reference>
<feature type="compositionally biased region" description="Acidic residues" evidence="2">
    <location>
        <begin position="163"/>
        <end position="173"/>
    </location>
</feature>
<proteinExistence type="inferred from homology"/>
<name>H2ZCG4_CIOSA</name>
<feature type="compositionally biased region" description="Basic and acidic residues" evidence="2">
    <location>
        <begin position="149"/>
        <end position="162"/>
    </location>
</feature>
<dbReference type="InterPro" id="IPR051951">
    <property type="entry name" value="UNC-93_regulatory"/>
</dbReference>
<keyword evidence="5" id="KW-1185">Reference proteome</keyword>
<reference evidence="5" key="1">
    <citation type="submission" date="2003-08" db="EMBL/GenBank/DDBJ databases">
        <authorList>
            <person name="Birren B."/>
            <person name="Nusbaum C."/>
            <person name="Abebe A."/>
            <person name="Abouelleil A."/>
            <person name="Adekoya E."/>
            <person name="Ait-zahra M."/>
            <person name="Allen N."/>
            <person name="Allen T."/>
            <person name="An P."/>
            <person name="Anderson M."/>
            <person name="Anderson S."/>
            <person name="Arachchi H."/>
            <person name="Armbruster J."/>
            <person name="Bachantsang P."/>
            <person name="Baldwin J."/>
            <person name="Barry A."/>
            <person name="Bayul T."/>
            <person name="Blitshsteyn B."/>
            <person name="Bloom T."/>
            <person name="Blye J."/>
            <person name="Boguslavskiy L."/>
            <person name="Borowsky M."/>
            <person name="Boukhgalter B."/>
            <person name="Brunache A."/>
            <person name="Butler J."/>
            <person name="Calixte N."/>
            <person name="Calvo S."/>
            <person name="Camarata J."/>
            <person name="Campo K."/>
            <person name="Chang J."/>
            <person name="Cheshatsang Y."/>
            <person name="Citroen M."/>
            <person name="Collymore A."/>
            <person name="Considine T."/>
            <person name="Cook A."/>
            <person name="Cooke P."/>
            <person name="Corum B."/>
            <person name="Cuomo C."/>
            <person name="David R."/>
            <person name="Dawoe T."/>
            <person name="Degray S."/>
            <person name="Dodge S."/>
            <person name="Dooley K."/>
            <person name="Dorje P."/>
            <person name="Dorjee K."/>
            <person name="Dorris L."/>
            <person name="Duffey N."/>
            <person name="Dupes A."/>
            <person name="Elkins T."/>
            <person name="Engels R."/>
            <person name="Erickson J."/>
            <person name="Farina A."/>
            <person name="Faro S."/>
            <person name="Ferreira P."/>
            <person name="Fischer H."/>
            <person name="Fitzgerald M."/>
            <person name="Foley K."/>
            <person name="Gage D."/>
            <person name="Galagan J."/>
            <person name="Gearin G."/>
            <person name="Gnerre S."/>
            <person name="Gnirke A."/>
            <person name="Goyette A."/>
            <person name="Graham J."/>
            <person name="Grandbois E."/>
            <person name="Gyaltsen K."/>
            <person name="Hafez N."/>
            <person name="Hagopian D."/>
            <person name="Hagos B."/>
            <person name="Hall J."/>
            <person name="Hatcher B."/>
            <person name="Heller A."/>
            <person name="Higgins H."/>
            <person name="Honan T."/>
            <person name="Horn A."/>
            <person name="Houde N."/>
            <person name="Hughes L."/>
            <person name="Hulme W."/>
            <person name="Husby E."/>
            <person name="Iliev I."/>
            <person name="Jaffe D."/>
            <person name="Jones C."/>
            <person name="Kamal M."/>
            <person name="Kamat A."/>
            <person name="Kamvysselis M."/>
            <person name="Karlsson E."/>
            <person name="Kells C."/>
            <person name="Kieu A."/>
            <person name="Kisner P."/>
            <person name="Kodira C."/>
            <person name="Kulbokas E."/>
            <person name="Labutti K."/>
            <person name="Lama D."/>
            <person name="Landers T."/>
            <person name="Leger J."/>
            <person name="Levine S."/>
            <person name="Lewis D."/>
            <person name="Lewis T."/>
            <person name="Lindblad-toh K."/>
            <person name="Liu X."/>
            <person name="Lokyitsang T."/>
            <person name="Lokyitsang Y."/>
            <person name="Lucien O."/>
            <person name="Lui A."/>
            <person name="Ma L.J."/>
            <person name="Mabbitt R."/>
            <person name="Macdonald J."/>
            <person name="Maclean C."/>
            <person name="Major J."/>
            <person name="Manning J."/>
            <person name="Marabella R."/>
            <person name="Maru K."/>
            <person name="Matthews C."/>
            <person name="Mauceli E."/>
            <person name="Mccarthy M."/>
            <person name="Mcdonough S."/>
            <person name="Mcghee T."/>
            <person name="Meldrim J."/>
            <person name="Meneus L."/>
            <person name="Mesirov J."/>
            <person name="Mihalev A."/>
            <person name="Mihova T."/>
            <person name="Mikkelsen T."/>
            <person name="Mlenga V."/>
            <person name="Moru K."/>
            <person name="Mozes J."/>
            <person name="Mulrain L."/>
            <person name="Munson G."/>
            <person name="Naylor J."/>
            <person name="Newes C."/>
            <person name="Nguyen C."/>
            <person name="Nguyen N."/>
            <person name="Nguyen T."/>
            <person name="Nicol R."/>
            <person name="Nielsen C."/>
            <person name="Nizzari M."/>
            <person name="Norbu C."/>
            <person name="Norbu N."/>
            <person name="O'donnell P."/>
            <person name="Okoawo O."/>
            <person name="O'leary S."/>
            <person name="Omotosho B."/>
            <person name="O'neill K."/>
            <person name="Osman S."/>
            <person name="Parker S."/>
            <person name="Perrin D."/>
            <person name="Phunkhang P."/>
            <person name="Piqani B."/>
            <person name="Purcell S."/>
            <person name="Rachupka T."/>
            <person name="Ramasamy U."/>
            <person name="Rameau R."/>
            <person name="Ray V."/>
            <person name="Raymond C."/>
            <person name="Retta R."/>
            <person name="Richardson S."/>
            <person name="Rise C."/>
            <person name="Rodriguez J."/>
            <person name="Rogers J."/>
            <person name="Rogov P."/>
            <person name="Rutman M."/>
            <person name="Schupbach R."/>
            <person name="Seaman C."/>
            <person name="Settipalli S."/>
            <person name="Sharpe T."/>
            <person name="Sheridan J."/>
            <person name="Sherpa N."/>
            <person name="Shi J."/>
            <person name="Smirnov S."/>
            <person name="Smith C."/>
            <person name="Sougnez C."/>
            <person name="Spencer B."/>
            <person name="Stalker J."/>
            <person name="Stange-thomann N."/>
            <person name="Stavropoulos S."/>
            <person name="Stetson K."/>
            <person name="Stone C."/>
            <person name="Stone S."/>
            <person name="Stubbs M."/>
            <person name="Talamas J."/>
            <person name="Tchuinga P."/>
            <person name="Tenzing P."/>
            <person name="Tesfaye S."/>
            <person name="Theodore J."/>
            <person name="Thoulutsang Y."/>
            <person name="Topham K."/>
            <person name="Towey S."/>
            <person name="Tsamla T."/>
            <person name="Tsomo N."/>
            <person name="Vallee D."/>
            <person name="Vassiliev H."/>
            <person name="Venkataraman V."/>
            <person name="Vinson J."/>
            <person name="Vo A."/>
            <person name="Wade C."/>
            <person name="Wang S."/>
            <person name="Wangchuk T."/>
            <person name="Wangdi T."/>
            <person name="Whittaker C."/>
            <person name="Wilkinson J."/>
            <person name="Wu Y."/>
            <person name="Wyman D."/>
            <person name="Yadav S."/>
            <person name="Yang S."/>
            <person name="Yang X."/>
            <person name="Yeager S."/>
            <person name="Yee E."/>
            <person name="Young G."/>
            <person name="Zainoun J."/>
            <person name="Zembeck L."/>
            <person name="Zimmer A."/>
            <person name="Zody M."/>
            <person name="Lander E."/>
        </authorList>
    </citation>
    <scope>NUCLEOTIDE SEQUENCE [LARGE SCALE GENOMIC DNA]</scope>
</reference>
<comment type="similarity">
    <text evidence="1">Belongs to the unc-93 family.</text>
</comment>
<evidence type="ECO:0000313" key="5">
    <source>
        <dbReference type="Proteomes" id="UP000007875"/>
    </source>
</evidence>
<evidence type="ECO:0000256" key="2">
    <source>
        <dbReference type="SAM" id="MobiDB-lite"/>
    </source>
</evidence>